<dbReference type="InterPro" id="IPR025405">
    <property type="entry name" value="DUF4131"/>
</dbReference>
<keyword evidence="5 6" id="KW-0472">Membrane</keyword>
<dbReference type="PANTHER" id="PTHR30619:SF1">
    <property type="entry name" value="RECOMBINATION PROTEIN 2"/>
    <property type="match status" value="1"/>
</dbReference>
<sequence>MIAYLLGIIGVAFAPSLSWAWWGVLVGLLFACLKPLRKMALLFACGGLIASLYGHWQLAHRFELPPRDVELAAEVVGLPDYRAGQYSLLLRPSHTSTLPSAVRPLRLIKASYYGNDHSFAVGDQLQLIVRLKSPQGLSNPAAFDLERYYLSQGIDARGYIRQVIDQHSAAPSLMQARQYLADWFDQIFSETGSVTLRALVLGDRSRLTSAQWDTLRVTGTAHLFVVSGLHVAIIAALGWWLGRLLQLPALMLRLQGSCLRMLPGLIALCIAGVYAWMSGWGIPVQRAWLMLAVFIAGGWLLQPLSGWQRWRMALLVIVSLHPLSVLEAGLWLSFAAVALILWLWQCSAQPGGIAGKLGFGVKLQLVLFIGMMPLMVSLFNQFSLLSVPVNLVAVPLLTLLLWFLPALLMVCMFSGDIVLLVDESIAGIWGLLSWCAEVPGLHTEVSVSFGYLVLLALAAVLLLLPMPMLQRFMIFPMLAPVLSAQNPQLDEGAFTAWIFDVGQGQAVLIETAGGALLYDTGPGYPGGGAAFPFAIQPLLDMQGIRHLDALVVSHGDSDHAGGYDALSNNLTVGRFYAGEPTPLPGAVQCSQQQWQWGGVLFRFQRAFVQRPDTLSSNNRSCVLRVENDRCSLLLTGDLDASGEYRLLSGGYRLPVTWLVAGHHGSRDSTTGALLDWLQPDKVLISAGRNNRFGHPHAAVVSRLGVRGIPWMQTAEAGAIKLVADSEHCSAEAYRRTKKRYWTAS</sequence>
<feature type="transmembrane region" description="Helical" evidence="6">
    <location>
        <begin position="39"/>
        <end position="56"/>
    </location>
</feature>
<dbReference type="SUPFAM" id="SSF56281">
    <property type="entry name" value="Metallo-hydrolase/oxidoreductase"/>
    <property type="match status" value="1"/>
</dbReference>
<feature type="transmembrane region" description="Helical" evidence="6">
    <location>
        <begin position="449"/>
        <end position="469"/>
    </location>
</feature>
<dbReference type="EMBL" id="BAAAET010000001">
    <property type="protein sequence ID" value="GAA0686443.1"/>
    <property type="molecule type" value="Genomic_DNA"/>
</dbReference>
<evidence type="ECO:0000256" key="2">
    <source>
        <dbReference type="ARBA" id="ARBA00022475"/>
    </source>
</evidence>
<dbReference type="Pfam" id="PF00753">
    <property type="entry name" value="Lactamase_B"/>
    <property type="match status" value="1"/>
</dbReference>
<feature type="transmembrane region" description="Helical" evidence="6">
    <location>
        <begin position="283"/>
        <end position="301"/>
    </location>
</feature>
<gene>
    <name evidence="8" type="ORF">GCM10009104_10390</name>
</gene>
<dbReference type="NCBIfam" id="TIGR00361">
    <property type="entry name" value="ComEC_Rec2"/>
    <property type="match status" value="1"/>
</dbReference>
<keyword evidence="4 6" id="KW-1133">Transmembrane helix</keyword>
<accession>A0ABP3T9U2</accession>
<dbReference type="PANTHER" id="PTHR30619">
    <property type="entry name" value="DNA INTERNALIZATION/COMPETENCE PROTEIN COMEC/REC2"/>
    <property type="match status" value="1"/>
</dbReference>
<dbReference type="Proteomes" id="UP001499915">
    <property type="component" value="Unassembled WGS sequence"/>
</dbReference>
<feature type="transmembrane region" description="Helical" evidence="6">
    <location>
        <begin position="357"/>
        <end position="379"/>
    </location>
</feature>
<feature type="transmembrane region" description="Helical" evidence="6">
    <location>
        <begin position="221"/>
        <end position="245"/>
    </location>
</feature>
<reference evidence="9" key="1">
    <citation type="journal article" date="2019" name="Int. J. Syst. Evol. Microbiol.">
        <title>The Global Catalogue of Microorganisms (GCM) 10K type strain sequencing project: providing services to taxonomists for standard genome sequencing and annotation.</title>
        <authorList>
            <consortium name="The Broad Institute Genomics Platform"/>
            <consortium name="The Broad Institute Genome Sequencing Center for Infectious Disease"/>
            <person name="Wu L."/>
            <person name="Ma J."/>
        </authorList>
    </citation>
    <scope>NUCLEOTIDE SEQUENCE [LARGE SCALE GENOMIC DNA]</scope>
    <source>
        <strain evidence="9">JCM 15134</strain>
    </source>
</reference>
<dbReference type="Gene3D" id="3.60.15.10">
    <property type="entry name" value="Ribonuclease Z/Hydroxyacylglutathione hydrolase-like"/>
    <property type="match status" value="1"/>
</dbReference>
<dbReference type="NCBIfam" id="TIGR00360">
    <property type="entry name" value="ComEC_N-term"/>
    <property type="match status" value="1"/>
</dbReference>
<keyword evidence="2" id="KW-1003">Cell membrane</keyword>
<feature type="transmembrane region" description="Helical" evidence="6">
    <location>
        <begin position="313"/>
        <end position="345"/>
    </location>
</feature>
<protein>
    <submittedName>
        <fullName evidence="8">DNA internalization-related competence protein ComEC/Rec2</fullName>
    </submittedName>
</protein>
<dbReference type="Pfam" id="PF13567">
    <property type="entry name" value="DUF4131"/>
    <property type="match status" value="1"/>
</dbReference>
<dbReference type="InterPro" id="IPR001279">
    <property type="entry name" value="Metallo-B-lactamas"/>
</dbReference>
<keyword evidence="9" id="KW-1185">Reference proteome</keyword>
<dbReference type="Pfam" id="PF03772">
    <property type="entry name" value="Competence"/>
    <property type="match status" value="1"/>
</dbReference>
<feature type="transmembrane region" description="Helical" evidence="6">
    <location>
        <begin position="6"/>
        <end position="32"/>
    </location>
</feature>
<comment type="caution">
    <text evidence="8">The sequence shown here is derived from an EMBL/GenBank/DDBJ whole genome shotgun (WGS) entry which is preliminary data.</text>
</comment>
<evidence type="ECO:0000256" key="5">
    <source>
        <dbReference type="ARBA" id="ARBA00023136"/>
    </source>
</evidence>
<dbReference type="InterPro" id="IPR004797">
    <property type="entry name" value="Competence_ComEC/Rec2"/>
</dbReference>
<evidence type="ECO:0000256" key="6">
    <source>
        <dbReference type="SAM" id="Phobius"/>
    </source>
</evidence>
<evidence type="ECO:0000313" key="9">
    <source>
        <dbReference type="Proteomes" id="UP001499915"/>
    </source>
</evidence>
<dbReference type="SMART" id="SM00849">
    <property type="entry name" value="Lactamase_B"/>
    <property type="match status" value="1"/>
</dbReference>
<feature type="transmembrane region" description="Helical" evidence="6">
    <location>
        <begin position="257"/>
        <end position="277"/>
    </location>
</feature>
<keyword evidence="3 6" id="KW-0812">Transmembrane</keyword>
<organism evidence="8 9">
    <name type="scientific">Marinobacterium maritimum</name>
    <dbReference type="NCBI Taxonomy" id="500162"/>
    <lineage>
        <taxon>Bacteria</taxon>
        <taxon>Pseudomonadati</taxon>
        <taxon>Pseudomonadota</taxon>
        <taxon>Gammaproteobacteria</taxon>
        <taxon>Oceanospirillales</taxon>
        <taxon>Oceanospirillaceae</taxon>
        <taxon>Marinobacterium</taxon>
    </lineage>
</organism>
<dbReference type="InterPro" id="IPR052159">
    <property type="entry name" value="Competence_DNA_uptake"/>
</dbReference>
<feature type="domain" description="Metallo-beta-lactamase" evidence="7">
    <location>
        <begin position="503"/>
        <end position="688"/>
    </location>
</feature>
<evidence type="ECO:0000256" key="4">
    <source>
        <dbReference type="ARBA" id="ARBA00022989"/>
    </source>
</evidence>
<dbReference type="CDD" id="cd07731">
    <property type="entry name" value="ComA-like_MBL-fold"/>
    <property type="match status" value="1"/>
</dbReference>
<dbReference type="InterPro" id="IPR036866">
    <property type="entry name" value="RibonucZ/Hydroxyglut_hydro"/>
</dbReference>
<feature type="transmembrane region" description="Helical" evidence="6">
    <location>
        <begin position="391"/>
        <end position="415"/>
    </location>
</feature>
<dbReference type="InterPro" id="IPR004477">
    <property type="entry name" value="ComEC_N"/>
</dbReference>
<comment type="subcellular location">
    <subcellularLocation>
        <location evidence="1">Cell membrane</location>
        <topology evidence="1">Multi-pass membrane protein</topology>
    </subcellularLocation>
</comment>
<proteinExistence type="predicted"/>
<evidence type="ECO:0000313" key="8">
    <source>
        <dbReference type="EMBL" id="GAA0686443.1"/>
    </source>
</evidence>
<dbReference type="InterPro" id="IPR035681">
    <property type="entry name" value="ComA-like_MBL"/>
</dbReference>
<evidence type="ECO:0000256" key="3">
    <source>
        <dbReference type="ARBA" id="ARBA00022692"/>
    </source>
</evidence>
<evidence type="ECO:0000259" key="7">
    <source>
        <dbReference type="SMART" id="SM00849"/>
    </source>
</evidence>
<evidence type="ECO:0000256" key="1">
    <source>
        <dbReference type="ARBA" id="ARBA00004651"/>
    </source>
</evidence>
<name>A0ABP3T9U2_9GAMM</name>
<dbReference type="RefSeq" id="WP_343803262.1">
    <property type="nucleotide sequence ID" value="NZ_BAAAET010000001.1"/>
</dbReference>